<dbReference type="Proteomes" id="UP000248925">
    <property type="component" value="Unassembled WGS sequence"/>
</dbReference>
<dbReference type="EMBL" id="PCDP01000035">
    <property type="protein sequence ID" value="PZM13720.1"/>
    <property type="molecule type" value="Genomic_DNA"/>
</dbReference>
<keyword evidence="4" id="KW-1185">Reference proteome</keyword>
<dbReference type="GO" id="GO:0005886">
    <property type="term" value="C:plasma membrane"/>
    <property type="evidence" value="ECO:0007669"/>
    <property type="project" value="TreeGrafter"/>
</dbReference>
<dbReference type="InterPro" id="IPR003593">
    <property type="entry name" value="AAA+_ATPase"/>
</dbReference>
<gene>
    <name evidence="3" type="ORF">CPY51_12605</name>
</gene>
<dbReference type="GO" id="GO:0006508">
    <property type="term" value="P:proteolysis"/>
    <property type="evidence" value="ECO:0007669"/>
    <property type="project" value="InterPro"/>
</dbReference>
<dbReference type="Gene3D" id="1.20.58.760">
    <property type="entry name" value="Peptidase M41"/>
    <property type="match status" value="1"/>
</dbReference>
<reference evidence="3 4" key="1">
    <citation type="journal article" date="2018" name="Sci. Rep.">
        <title>Rhizobium tumorigenes sp. nov., a novel plant tumorigenic bacterium isolated from cane gall tumors on thornless blackberry.</title>
        <authorList>
            <person name="Kuzmanovi N."/>
            <person name="Smalla K."/>
            <person name="Gronow S."/>
            <person name="PuBawska J."/>
        </authorList>
    </citation>
    <scope>NUCLEOTIDE SEQUENCE [LARGE SCALE GENOMIC DNA]</scope>
    <source>
        <strain evidence="3 4">CCBAU 85046</strain>
    </source>
</reference>
<dbReference type="Gene3D" id="3.40.50.300">
    <property type="entry name" value="P-loop containing nucleotide triphosphate hydrolases"/>
    <property type="match status" value="1"/>
</dbReference>
<dbReference type="GO" id="GO:0004176">
    <property type="term" value="F:ATP-dependent peptidase activity"/>
    <property type="evidence" value="ECO:0007669"/>
    <property type="project" value="InterPro"/>
</dbReference>
<dbReference type="GO" id="GO:0030163">
    <property type="term" value="P:protein catabolic process"/>
    <property type="evidence" value="ECO:0007669"/>
    <property type="project" value="TreeGrafter"/>
</dbReference>
<evidence type="ECO:0000313" key="4">
    <source>
        <dbReference type="Proteomes" id="UP000248925"/>
    </source>
</evidence>
<dbReference type="AlphaFoldDB" id="A0A2W4ETP3"/>
<keyword evidence="1" id="KW-0547">Nucleotide-binding</keyword>
<sequence>MKHKMTASAFKELAKHLGFFIAYCVLRRALRGTLQFRGNAGGLMIVVVDRRWIERFQRAAELLLSGRRRTIFNTRTSGRAVVVFETGSKRKIDIDWLSPRHQTMVVTDSLKALPQNLRLTADVIVTVEKPTARHLMAARKLAGRSAIDAAAADGLAKQGWDAIGALVGRQSFEKIDFANLAAAQGEVHDAPRLSELPGFGPARQWAAELVADLALWRAGQLAWSEIDKAALLMGPPGVGKTLFAATLAAELKIPLVLASVGKWQSTDGGYLGDTLRAMRASFAEAKSKSCAVLLIDELDGIGNRSHSSQYQFYEANVVNNFLELTGGLDTMEGVILLGATNRPADIDPAILRAGRFEKHIEIGLPDPEERAAILAFHLGGGLAAEKIRPVTDLLHDVTPADLGWLARRSKRIARGQKRAVQVTDIEASLPRRIYFSDDVLRRIATHECGHAIVAMTSGFVDVVSLELQDSILEGGSIQSGGRTRYDINEPMLPTEHLLRAKIRIALAGMAAEEVVQGSRSIGAGGIMGSDLDNATQIATRMVASYGFGKVPRFDAEHSRVGESYRPPPEIRAEIDAILAKEWKAVKELLTREKGRLMRLTAELVVDRRIELRSFGKC</sequence>
<evidence type="ECO:0000313" key="3">
    <source>
        <dbReference type="EMBL" id="PZM13720.1"/>
    </source>
</evidence>
<name>A0A2W4ETP3_9HYPH</name>
<dbReference type="InterPro" id="IPR003960">
    <property type="entry name" value="ATPase_AAA_CS"/>
</dbReference>
<dbReference type="InterPro" id="IPR003959">
    <property type="entry name" value="ATPase_AAA_core"/>
</dbReference>
<dbReference type="Pfam" id="PF01434">
    <property type="entry name" value="Peptidase_M41"/>
    <property type="match status" value="1"/>
</dbReference>
<dbReference type="GO" id="GO:0016887">
    <property type="term" value="F:ATP hydrolysis activity"/>
    <property type="evidence" value="ECO:0007669"/>
    <property type="project" value="InterPro"/>
</dbReference>
<dbReference type="SUPFAM" id="SSF140990">
    <property type="entry name" value="FtsH protease domain-like"/>
    <property type="match status" value="1"/>
</dbReference>
<organism evidence="3 4">
    <name type="scientific">Rhizobium tubonense</name>
    <dbReference type="NCBI Taxonomy" id="484088"/>
    <lineage>
        <taxon>Bacteria</taxon>
        <taxon>Pseudomonadati</taxon>
        <taxon>Pseudomonadota</taxon>
        <taxon>Alphaproteobacteria</taxon>
        <taxon>Hyphomicrobiales</taxon>
        <taxon>Rhizobiaceae</taxon>
        <taxon>Rhizobium/Agrobacterium group</taxon>
        <taxon>Rhizobium</taxon>
    </lineage>
</organism>
<dbReference type="RefSeq" id="WP_111160570.1">
    <property type="nucleotide sequence ID" value="NZ_PCDP01000035.1"/>
</dbReference>
<evidence type="ECO:0000256" key="1">
    <source>
        <dbReference type="RuleBase" id="RU003651"/>
    </source>
</evidence>
<dbReference type="InterPro" id="IPR027417">
    <property type="entry name" value="P-loop_NTPase"/>
</dbReference>
<dbReference type="GO" id="GO:0004222">
    <property type="term" value="F:metalloendopeptidase activity"/>
    <property type="evidence" value="ECO:0007669"/>
    <property type="project" value="InterPro"/>
</dbReference>
<proteinExistence type="inferred from homology"/>
<dbReference type="GO" id="GO:0005524">
    <property type="term" value="F:ATP binding"/>
    <property type="evidence" value="ECO:0007669"/>
    <property type="project" value="UniProtKB-KW"/>
</dbReference>
<dbReference type="InterPro" id="IPR000642">
    <property type="entry name" value="Peptidase_M41"/>
</dbReference>
<dbReference type="InterPro" id="IPR037219">
    <property type="entry name" value="Peptidase_M41-like"/>
</dbReference>
<dbReference type="OrthoDB" id="9809379at2"/>
<feature type="domain" description="AAA+ ATPase" evidence="2">
    <location>
        <begin position="226"/>
        <end position="366"/>
    </location>
</feature>
<comment type="similarity">
    <text evidence="1">Belongs to the AAA ATPase family.</text>
</comment>
<dbReference type="PROSITE" id="PS00674">
    <property type="entry name" value="AAA"/>
    <property type="match status" value="1"/>
</dbReference>
<keyword evidence="1" id="KW-0067">ATP-binding</keyword>
<dbReference type="CDD" id="cd19481">
    <property type="entry name" value="RecA-like_protease"/>
    <property type="match status" value="1"/>
</dbReference>
<dbReference type="Pfam" id="PF00004">
    <property type="entry name" value="AAA"/>
    <property type="match status" value="1"/>
</dbReference>
<evidence type="ECO:0000259" key="2">
    <source>
        <dbReference type="SMART" id="SM00382"/>
    </source>
</evidence>
<dbReference type="SMART" id="SM00382">
    <property type="entry name" value="AAA"/>
    <property type="match status" value="1"/>
</dbReference>
<dbReference type="PANTHER" id="PTHR23076:SF97">
    <property type="entry name" value="ATP-DEPENDENT ZINC METALLOPROTEASE YME1L1"/>
    <property type="match status" value="1"/>
</dbReference>
<comment type="caution">
    <text evidence="3">The sequence shown here is derived from an EMBL/GenBank/DDBJ whole genome shotgun (WGS) entry which is preliminary data.</text>
</comment>
<accession>A0A2W4ETP3</accession>
<protein>
    <recommendedName>
        <fullName evidence="2">AAA+ ATPase domain-containing protein</fullName>
    </recommendedName>
</protein>
<dbReference type="PANTHER" id="PTHR23076">
    <property type="entry name" value="METALLOPROTEASE M41 FTSH"/>
    <property type="match status" value="1"/>
</dbReference>
<dbReference type="SUPFAM" id="SSF52540">
    <property type="entry name" value="P-loop containing nucleoside triphosphate hydrolases"/>
    <property type="match status" value="1"/>
</dbReference>